<name>A0AAV4WWT2_CAEEX</name>
<sequence length="216" mass="23945">MGTDNKGVLASPIAAEESELNLIDTAFKLLTSADEVVSNEALTSLTHSVQKDQTYSGNLATTEGVAGAKQMRLSRMFSTTAKIASMAWQLRHNSIVARLRNALAPKCSILEITKTFRVPGLRPDPFVRHKQMHYLVDITVSFDNRDAALDVAYQRKIDKYATAIDDLKNQGITATVFPFVVGALGSLYPPNDSSLRKFCAKSYINMFRKVMCQRHN</sequence>
<evidence type="ECO:0000313" key="1">
    <source>
        <dbReference type="EMBL" id="GIY87340.1"/>
    </source>
</evidence>
<gene>
    <name evidence="1" type="primary">AVEN_250958_1</name>
    <name evidence="1" type="ORF">CEXT_80211</name>
</gene>
<organism evidence="1 2">
    <name type="scientific">Caerostris extrusa</name>
    <name type="common">Bark spider</name>
    <name type="synonym">Caerostris bankana</name>
    <dbReference type="NCBI Taxonomy" id="172846"/>
    <lineage>
        <taxon>Eukaryota</taxon>
        <taxon>Metazoa</taxon>
        <taxon>Ecdysozoa</taxon>
        <taxon>Arthropoda</taxon>
        <taxon>Chelicerata</taxon>
        <taxon>Arachnida</taxon>
        <taxon>Araneae</taxon>
        <taxon>Araneomorphae</taxon>
        <taxon>Entelegynae</taxon>
        <taxon>Araneoidea</taxon>
        <taxon>Araneidae</taxon>
        <taxon>Caerostris</taxon>
    </lineage>
</organism>
<accession>A0AAV4WWT2</accession>
<dbReference type="AlphaFoldDB" id="A0AAV4WWT2"/>
<keyword evidence="2" id="KW-1185">Reference proteome</keyword>
<comment type="caution">
    <text evidence="1">The sequence shown here is derived from an EMBL/GenBank/DDBJ whole genome shotgun (WGS) entry which is preliminary data.</text>
</comment>
<dbReference type="Proteomes" id="UP001054945">
    <property type="component" value="Unassembled WGS sequence"/>
</dbReference>
<protein>
    <submittedName>
        <fullName evidence="1">Uncharacterized protein</fullName>
    </submittedName>
</protein>
<dbReference type="EMBL" id="BPLR01016924">
    <property type="protein sequence ID" value="GIY87340.1"/>
    <property type="molecule type" value="Genomic_DNA"/>
</dbReference>
<proteinExistence type="predicted"/>
<evidence type="ECO:0000313" key="2">
    <source>
        <dbReference type="Proteomes" id="UP001054945"/>
    </source>
</evidence>
<reference evidence="1 2" key="1">
    <citation type="submission" date="2021-06" db="EMBL/GenBank/DDBJ databases">
        <title>Caerostris extrusa draft genome.</title>
        <authorList>
            <person name="Kono N."/>
            <person name="Arakawa K."/>
        </authorList>
    </citation>
    <scope>NUCLEOTIDE SEQUENCE [LARGE SCALE GENOMIC DNA]</scope>
</reference>